<dbReference type="SMART" id="SM00986">
    <property type="entry name" value="UDG"/>
    <property type="match status" value="1"/>
</dbReference>
<dbReference type="Proteomes" id="UP000034444">
    <property type="component" value="Chromosome"/>
</dbReference>
<reference evidence="2 3" key="1">
    <citation type="submission" date="2015-04" db="EMBL/GenBank/DDBJ databases">
        <title>Complete genome sequence of Sulfurovum lithotrophicum ATCC BAA-797T.</title>
        <authorList>
            <person name="Ahn J."/>
            <person name="Park G."/>
            <person name="Jeon W."/>
            <person name="Jang Y."/>
            <person name="Jang M."/>
            <person name="Lee H."/>
            <person name="Lee H."/>
        </authorList>
    </citation>
    <scope>NUCLEOTIDE SEQUENCE [LARGE SCALE GENOMIC DNA]</scope>
    <source>
        <strain evidence="3">ATCC BAA-797 / 42BKT</strain>
    </source>
</reference>
<organism evidence="2 3">
    <name type="scientific">Sulfurovum lithotrophicum</name>
    <dbReference type="NCBI Taxonomy" id="206403"/>
    <lineage>
        <taxon>Bacteria</taxon>
        <taxon>Pseudomonadati</taxon>
        <taxon>Campylobacterota</taxon>
        <taxon>Epsilonproteobacteria</taxon>
        <taxon>Campylobacterales</taxon>
        <taxon>Sulfurovaceae</taxon>
        <taxon>Sulfurovum</taxon>
    </lineage>
</organism>
<dbReference type="KEGG" id="slh:YH65_08015"/>
<dbReference type="InterPro" id="IPR005122">
    <property type="entry name" value="Uracil-DNA_glycosylase-like"/>
</dbReference>
<dbReference type="Pfam" id="PF03167">
    <property type="entry name" value="UDG"/>
    <property type="match status" value="1"/>
</dbReference>
<protein>
    <recommendedName>
        <fullName evidence="1">Uracil-DNA glycosylase-like domain-containing protein</fullName>
    </recommendedName>
</protein>
<dbReference type="Gene3D" id="3.40.470.10">
    <property type="entry name" value="Uracil-DNA glycosylase-like domain"/>
    <property type="match status" value="1"/>
</dbReference>
<dbReference type="SMART" id="SM00987">
    <property type="entry name" value="UreE_C"/>
    <property type="match status" value="1"/>
</dbReference>
<accession>A0A7U4M1Y8</accession>
<keyword evidence="3" id="KW-1185">Reference proteome</keyword>
<dbReference type="EMBL" id="CP011308">
    <property type="protein sequence ID" value="AKF25340.1"/>
    <property type="molecule type" value="Genomic_DNA"/>
</dbReference>
<feature type="domain" description="Uracil-DNA glycosylase-like" evidence="1">
    <location>
        <begin position="11"/>
        <end position="160"/>
    </location>
</feature>
<dbReference type="InterPro" id="IPR036895">
    <property type="entry name" value="Uracil-DNA_glycosylase-like_sf"/>
</dbReference>
<evidence type="ECO:0000259" key="1">
    <source>
        <dbReference type="SMART" id="SM00986"/>
    </source>
</evidence>
<gene>
    <name evidence="2" type="ORF">YH65_08015</name>
</gene>
<proteinExistence type="predicted"/>
<dbReference type="RefSeq" id="WP_046551417.1">
    <property type="nucleotide sequence ID" value="NZ_CP011308.1"/>
</dbReference>
<dbReference type="OrthoDB" id="9799921at2"/>
<dbReference type="SUPFAM" id="SSF52141">
    <property type="entry name" value="Uracil-DNA glycosylase-like"/>
    <property type="match status" value="1"/>
</dbReference>
<evidence type="ECO:0000313" key="2">
    <source>
        <dbReference type="EMBL" id="AKF25340.1"/>
    </source>
</evidence>
<dbReference type="CDD" id="cd10032">
    <property type="entry name" value="UDG-F6_HDG"/>
    <property type="match status" value="1"/>
</dbReference>
<name>A0A7U4M1Y8_9BACT</name>
<sequence length="175" mass="20154">MKEEILNHPFKPIVFNDTKTLILGSFPSIKSFENNFYYAHPRNQFWKILEAVTFYPVNNRDQKIWLLKECKLGLWDMIGSCQRENSLDSSLEDEVVNDIPVLLSAYPSIDKIALTGKKAQALFETHFSYLEIERVYLPSPSPAYAAMSFEEKVIQYADKLGIRPNEVTSTLGVRK</sequence>
<reference evidence="3" key="2">
    <citation type="journal article" date="2017" name="Stand. Genomic Sci.">
        <title>Complete genome sequence of the sulfur-oxidizing chemolithoautotrophic Sulfurovum lithotrophicum 42BKTT.</title>
        <authorList>
            <person name="Jeon W."/>
            <person name="Priscilla L."/>
            <person name="Park G."/>
            <person name="Lee H."/>
            <person name="Lee N."/>
            <person name="Lee D."/>
            <person name="Kwon H."/>
            <person name="Ahn I."/>
            <person name="Lee C."/>
            <person name="Lee H."/>
            <person name="Ahn J."/>
        </authorList>
    </citation>
    <scope>NUCLEOTIDE SEQUENCE [LARGE SCALE GENOMIC DNA]</scope>
    <source>
        <strain evidence="3">ATCC BAA-797 / 42BKT</strain>
    </source>
</reference>
<evidence type="ECO:0000313" key="3">
    <source>
        <dbReference type="Proteomes" id="UP000034444"/>
    </source>
</evidence>
<dbReference type="NCBIfam" id="TIGR04274">
    <property type="entry name" value="hypoxanDNAglyco"/>
    <property type="match status" value="1"/>
</dbReference>
<dbReference type="InterPro" id="IPR026353">
    <property type="entry name" value="Hypoxan-DNA_Glyclase"/>
</dbReference>
<dbReference type="AlphaFoldDB" id="A0A7U4M1Y8"/>